<dbReference type="SUPFAM" id="SSF56176">
    <property type="entry name" value="FAD-binding/transporter-associated domain-like"/>
    <property type="match status" value="1"/>
</dbReference>
<comment type="caution">
    <text evidence="6">The sequence shown here is derived from an EMBL/GenBank/DDBJ whole genome shotgun (WGS) entry which is preliminary data.</text>
</comment>
<evidence type="ECO:0000256" key="3">
    <source>
        <dbReference type="ARBA" id="ARBA00022827"/>
    </source>
</evidence>
<evidence type="ECO:0000256" key="2">
    <source>
        <dbReference type="ARBA" id="ARBA00022630"/>
    </source>
</evidence>
<sequence length="439" mass="48302">MINQKILKELESIVGKADLLTEKEDRICYSYDATNLKFLPEAVIFPENADEISRILRISNTEKIPVFPRGAGSGFSGGSLPVNGGIVLVTSKMDSILEFDEENLTIQVEPGVVTETLQKFVETKNLFYPPDPASLKFSTIGGNIAECSGGPRAVKYGVTRDYVLGLEVVLPTGEVMSTGVKTAKSVVGYDLTRLMVGSEGTLGIITKAILRLIPLPEEKNTLLVLFRRVQDAAIAVTNIIKSRIIPSTLEFMDFQSIRCVENYLSLGLSEEAEALLLIEIDGFRGSVEVQGNKIAEICKTLNPIDIKIATDLKEQENLWQARRAVSPAIAKLSPAKVNEDITVPRNKIPQMLEIIRKIAGDFRLKIVCFGHAGDGNIHVNIMTDRENKEEMERVEEAVKKLFSETLKMGGTISGEHGIGLTKAPYLKMEIGDIGYETMR</sequence>
<dbReference type="InterPro" id="IPR036318">
    <property type="entry name" value="FAD-bd_PCMH-like_sf"/>
</dbReference>
<dbReference type="InterPro" id="IPR016166">
    <property type="entry name" value="FAD-bd_PCMH"/>
</dbReference>
<keyword evidence="4" id="KW-0560">Oxidoreductase</keyword>
<evidence type="ECO:0000313" key="6">
    <source>
        <dbReference type="EMBL" id="OGL43729.1"/>
    </source>
</evidence>
<dbReference type="InterPro" id="IPR016164">
    <property type="entry name" value="FAD-linked_Oxase-like_C"/>
</dbReference>
<dbReference type="GO" id="GO:0016491">
    <property type="term" value="F:oxidoreductase activity"/>
    <property type="evidence" value="ECO:0007669"/>
    <property type="project" value="UniProtKB-KW"/>
</dbReference>
<dbReference type="PROSITE" id="PS51387">
    <property type="entry name" value="FAD_PCMH"/>
    <property type="match status" value="1"/>
</dbReference>
<organism evidence="6 7">
    <name type="scientific">Candidatus Schekmanbacteria bacterium RBG_16_38_10</name>
    <dbReference type="NCBI Taxonomy" id="1817879"/>
    <lineage>
        <taxon>Bacteria</taxon>
        <taxon>Candidatus Schekmaniibacteriota</taxon>
    </lineage>
</organism>
<keyword evidence="2" id="KW-0285">Flavoprotein</keyword>
<evidence type="ECO:0000313" key="7">
    <source>
        <dbReference type="Proteomes" id="UP000178797"/>
    </source>
</evidence>
<evidence type="ECO:0000259" key="5">
    <source>
        <dbReference type="PROSITE" id="PS51387"/>
    </source>
</evidence>
<dbReference type="EMBL" id="MGDE01000211">
    <property type="protein sequence ID" value="OGL43729.1"/>
    <property type="molecule type" value="Genomic_DNA"/>
</dbReference>
<dbReference type="Pfam" id="PF02913">
    <property type="entry name" value="FAD-oxidase_C"/>
    <property type="match status" value="1"/>
</dbReference>
<dbReference type="InterPro" id="IPR051914">
    <property type="entry name" value="FAD-linked_OxidoTrans_Type4"/>
</dbReference>
<dbReference type="Gene3D" id="3.30.70.2740">
    <property type="match status" value="1"/>
</dbReference>
<evidence type="ECO:0000256" key="4">
    <source>
        <dbReference type="ARBA" id="ARBA00023002"/>
    </source>
</evidence>
<dbReference type="FunFam" id="3.30.70.2740:FF:000001">
    <property type="entry name" value="D-lactate dehydrogenase mitochondrial"/>
    <property type="match status" value="1"/>
</dbReference>
<dbReference type="Gene3D" id="3.30.465.10">
    <property type="match status" value="1"/>
</dbReference>
<name>A0A1F7RQ94_9BACT</name>
<dbReference type="PANTHER" id="PTHR42934">
    <property type="entry name" value="GLYCOLATE OXIDASE SUBUNIT GLCD"/>
    <property type="match status" value="1"/>
</dbReference>
<dbReference type="AlphaFoldDB" id="A0A1F7RQ94"/>
<dbReference type="InterPro" id="IPR016169">
    <property type="entry name" value="FAD-bd_PCMH_sub2"/>
</dbReference>
<protein>
    <submittedName>
        <fullName evidence="6">Glycolate oxidase subunit GlcD</fullName>
    </submittedName>
</protein>
<dbReference type="Proteomes" id="UP000178797">
    <property type="component" value="Unassembled WGS sequence"/>
</dbReference>
<gene>
    <name evidence="6" type="ORF">A2W05_04890</name>
</gene>
<feature type="domain" description="FAD-binding PCMH-type" evidence="5">
    <location>
        <begin position="36"/>
        <end position="215"/>
    </location>
</feature>
<dbReference type="InterPro" id="IPR004113">
    <property type="entry name" value="FAD-bd_oxidored_4_C"/>
</dbReference>
<accession>A0A1F7RQ94</accession>
<dbReference type="Pfam" id="PF01565">
    <property type="entry name" value="FAD_binding_4"/>
    <property type="match status" value="1"/>
</dbReference>
<dbReference type="PANTHER" id="PTHR42934:SF3">
    <property type="entry name" value="D-LACTATE DEHYDROGENASE"/>
    <property type="match status" value="1"/>
</dbReference>
<dbReference type="GO" id="GO:0071949">
    <property type="term" value="F:FAD binding"/>
    <property type="evidence" value="ECO:0007669"/>
    <property type="project" value="InterPro"/>
</dbReference>
<reference evidence="6 7" key="1">
    <citation type="journal article" date="2016" name="Nat. Commun.">
        <title>Thousands of microbial genomes shed light on interconnected biogeochemical processes in an aquifer system.</title>
        <authorList>
            <person name="Anantharaman K."/>
            <person name="Brown C.T."/>
            <person name="Hug L.A."/>
            <person name="Sharon I."/>
            <person name="Castelle C.J."/>
            <person name="Probst A.J."/>
            <person name="Thomas B.C."/>
            <person name="Singh A."/>
            <person name="Wilkins M.J."/>
            <person name="Karaoz U."/>
            <person name="Brodie E.L."/>
            <person name="Williams K.H."/>
            <person name="Hubbard S.S."/>
            <person name="Banfield J.F."/>
        </authorList>
    </citation>
    <scope>NUCLEOTIDE SEQUENCE [LARGE SCALE GENOMIC DNA]</scope>
</reference>
<comment type="similarity">
    <text evidence="1">Belongs to the FAD-binding oxidoreductase/transferase type 4 family.</text>
</comment>
<dbReference type="SUPFAM" id="SSF55103">
    <property type="entry name" value="FAD-linked oxidases, C-terminal domain"/>
    <property type="match status" value="1"/>
</dbReference>
<evidence type="ECO:0000256" key="1">
    <source>
        <dbReference type="ARBA" id="ARBA00008000"/>
    </source>
</evidence>
<feature type="non-terminal residue" evidence="6">
    <location>
        <position position="439"/>
    </location>
</feature>
<keyword evidence="3" id="KW-0274">FAD</keyword>
<dbReference type="InterPro" id="IPR006094">
    <property type="entry name" value="Oxid_FAD_bind_N"/>
</dbReference>
<proteinExistence type="inferred from homology"/>